<feature type="transmembrane region" description="Helical" evidence="6">
    <location>
        <begin position="85"/>
        <end position="108"/>
    </location>
</feature>
<keyword evidence="5 6" id="KW-0472">Membrane</keyword>
<dbReference type="Proteomes" id="UP001141552">
    <property type="component" value="Unassembled WGS sequence"/>
</dbReference>
<dbReference type="GO" id="GO:0042910">
    <property type="term" value="F:xenobiotic transmembrane transporter activity"/>
    <property type="evidence" value="ECO:0007669"/>
    <property type="project" value="InterPro"/>
</dbReference>
<feature type="transmembrane region" description="Helical" evidence="6">
    <location>
        <begin position="430"/>
        <end position="450"/>
    </location>
</feature>
<dbReference type="GO" id="GO:0016020">
    <property type="term" value="C:membrane"/>
    <property type="evidence" value="ECO:0007669"/>
    <property type="project" value="UniProtKB-SubCell"/>
</dbReference>
<organism evidence="7 8">
    <name type="scientific">Turnera subulata</name>
    <dbReference type="NCBI Taxonomy" id="218843"/>
    <lineage>
        <taxon>Eukaryota</taxon>
        <taxon>Viridiplantae</taxon>
        <taxon>Streptophyta</taxon>
        <taxon>Embryophyta</taxon>
        <taxon>Tracheophyta</taxon>
        <taxon>Spermatophyta</taxon>
        <taxon>Magnoliopsida</taxon>
        <taxon>eudicotyledons</taxon>
        <taxon>Gunneridae</taxon>
        <taxon>Pentapetalae</taxon>
        <taxon>rosids</taxon>
        <taxon>fabids</taxon>
        <taxon>Malpighiales</taxon>
        <taxon>Passifloraceae</taxon>
        <taxon>Turnera</taxon>
    </lineage>
</organism>
<feature type="transmembrane region" description="Helical" evidence="6">
    <location>
        <begin position="226"/>
        <end position="244"/>
    </location>
</feature>
<dbReference type="AlphaFoldDB" id="A0A9Q0JRX7"/>
<comment type="caution">
    <text evidence="7">The sequence shown here is derived from an EMBL/GenBank/DDBJ whole genome shotgun (WGS) entry which is preliminary data.</text>
</comment>
<keyword evidence="3 6" id="KW-0812">Transmembrane</keyword>
<dbReference type="EMBL" id="JAKUCV010000197">
    <property type="protein sequence ID" value="KAJ4850877.1"/>
    <property type="molecule type" value="Genomic_DNA"/>
</dbReference>
<evidence type="ECO:0000256" key="3">
    <source>
        <dbReference type="ARBA" id="ARBA00022692"/>
    </source>
</evidence>
<feature type="transmembrane region" description="Helical" evidence="6">
    <location>
        <begin position="326"/>
        <end position="351"/>
    </location>
</feature>
<dbReference type="InterPro" id="IPR045069">
    <property type="entry name" value="MATE_euk"/>
</dbReference>
<name>A0A9Q0JRX7_9ROSI</name>
<feature type="transmembrane region" description="Helical" evidence="6">
    <location>
        <begin position="50"/>
        <end position="73"/>
    </location>
</feature>
<dbReference type="Pfam" id="PF01554">
    <property type="entry name" value="MatE"/>
    <property type="match status" value="2"/>
</dbReference>
<dbReference type="CDD" id="cd13132">
    <property type="entry name" value="MATE_eukaryotic"/>
    <property type="match status" value="1"/>
</dbReference>
<accession>A0A9Q0JRX7</accession>
<feature type="transmembrane region" description="Helical" evidence="6">
    <location>
        <begin position="265"/>
        <end position="286"/>
    </location>
</feature>
<evidence type="ECO:0000313" key="8">
    <source>
        <dbReference type="Proteomes" id="UP001141552"/>
    </source>
</evidence>
<keyword evidence="4 6" id="KW-1133">Transmembrane helix</keyword>
<proteinExistence type="inferred from homology"/>
<evidence type="ECO:0000256" key="5">
    <source>
        <dbReference type="ARBA" id="ARBA00023136"/>
    </source>
</evidence>
<evidence type="ECO:0000313" key="7">
    <source>
        <dbReference type="EMBL" id="KAJ4850877.1"/>
    </source>
</evidence>
<evidence type="ECO:0000256" key="6">
    <source>
        <dbReference type="RuleBase" id="RU004914"/>
    </source>
</evidence>
<dbReference type="OrthoDB" id="2126698at2759"/>
<evidence type="ECO:0000256" key="2">
    <source>
        <dbReference type="ARBA" id="ARBA00010199"/>
    </source>
</evidence>
<feature type="transmembrane region" description="Helical" evidence="6">
    <location>
        <begin position="128"/>
        <end position="146"/>
    </location>
</feature>
<evidence type="ECO:0000256" key="4">
    <source>
        <dbReference type="ARBA" id="ARBA00022989"/>
    </source>
</evidence>
<gene>
    <name evidence="7" type="ORF">Tsubulata_007117</name>
</gene>
<sequence>MEHQDSRPRVTHLSLQVVTSEKGNGNSLSLSNKYGDKSDIITELKKQLHLAGPLVVVSFLQFSLQMISLMFVGHLGQVPLASASLAASFAGVTGFSLMLGMGGALETFCGQAYGAEMYHMLGVYTQRAMIIFTLMGIPVSILWAFTGKILALLKQDSQISAGAGLYARWLIPSIFPYSLLQCQVRFLQAQKNTMPLVISTGATTLCHALVCWTLIFKFGLGNKGAALSNGISYWLNVLVLALYIKFSPTCQKTWKSFSKEAMKNFYAFLRLAVPSAFMLCLEFWSYEFLVLMSAFLPNPKLETSMMSISTRVSNELGSGKPHTAQLAVRVVLFLGVVGGLLTGLIAVAVRNVWGHIYTNDKELVKYLASVMPILAASNFIDSIQGVLSGCARGCGWQKTAAFICLGAYYFVGLPTAIILTFFLHFGGKGLWIGIIGAVTLQTTLLLLITLRTNWELEATKARERVGGSSAILS</sequence>
<feature type="transmembrane region" description="Helical" evidence="6">
    <location>
        <begin position="196"/>
        <end position="220"/>
    </location>
</feature>
<reference evidence="7" key="2">
    <citation type="journal article" date="2023" name="Plants (Basel)">
        <title>Annotation of the Turnera subulata (Passifloraceae) Draft Genome Reveals the S-Locus Evolved after the Divergence of Turneroideae from Passifloroideae in a Stepwise Manner.</title>
        <authorList>
            <person name="Henning P.M."/>
            <person name="Roalson E.H."/>
            <person name="Mir W."/>
            <person name="McCubbin A.G."/>
            <person name="Shore J.S."/>
        </authorList>
    </citation>
    <scope>NUCLEOTIDE SEQUENCE</scope>
    <source>
        <strain evidence="7">F60SS</strain>
    </source>
</reference>
<protein>
    <recommendedName>
        <fullName evidence="6">Protein DETOXIFICATION</fullName>
    </recommendedName>
    <alternativeName>
        <fullName evidence="6">Multidrug and toxic compound extrusion protein</fullName>
    </alternativeName>
</protein>
<dbReference type="GO" id="GO:0015297">
    <property type="term" value="F:antiporter activity"/>
    <property type="evidence" value="ECO:0007669"/>
    <property type="project" value="InterPro"/>
</dbReference>
<dbReference type="GO" id="GO:1990961">
    <property type="term" value="P:xenobiotic detoxification by transmembrane export across the plasma membrane"/>
    <property type="evidence" value="ECO:0007669"/>
    <property type="project" value="InterPro"/>
</dbReference>
<comment type="similarity">
    <text evidence="2 6">Belongs to the multi antimicrobial extrusion (MATE) (TC 2.A.66.1) family.</text>
</comment>
<dbReference type="InterPro" id="IPR002528">
    <property type="entry name" value="MATE_fam"/>
</dbReference>
<feature type="transmembrane region" description="Helical" evidence="6">
    <location>
        <begin position="166"/>
        <end position="184"/>
    </location>
</feature>
<dbReference type="NCBIfam" id="TIGR00797">
    <property type="entry name" value="matE"/>
    <property type="match status" value="1"/>
</dbReference>
<evidence type="ECO:0000256" key="1">
    <source>
        <dbReference type="ARBA" id="ARBA00004141"/>
    </source>
</evidence>
<feature type="transmembrane region" description="Helical" evidence="6">
    <location>
        <begin position="400"/>
        <end position="423"/>
    </location>
</feature>
<comment type="subcellular location">
    <subcellularLocation>
        <location evidence="1">Membrane</location>
        <topology evidence="1">Multi-pass membrane protein</topology>
    </subcellularLocation>
</comment>
<dbReference type="PANTHER" id="PTHR11206">
    <property type="entry name" value="MULTIDRUG RESISTANCE PROTEIN"/>
    <property type="match status" value="1"/>
</dbReference>
<keyword evidence="8" id="KW-1185">Reference proteome</keyword>
<reference evidence="7" key="1">
    <citation type="submission" date="2022-02" db="EMBL/GenBank/DDBJ databases">
        <authorList>
            <person name="Henning P.M."/>
            <person name="McCubbin A.G."/>
            <person name="Shore J.S."/>
        </authorList>
    </citation>
    <scope>NUCLEOTIDE SEQUENCE</scope>
    <source>
        <strain evidence="7">F60SS</strain>
        <tissue evidence="7">Leaves</tissue>
    </source>
</reference>